<dbReference type="InterPro" id="IPR045004">
    <property type="entry name" value="ECH_dom"/>
</dbReference>
<evidence type="ECO:0000256" key="2">
    <source>
        <dbReference type="ARBA" id="ARBA00011915"/>
    </source>
</evidence>
<dbReference type="Pfam" id="PF16113">
    <property type="entry name" value="ECH_2"/>
    <property type="match status" value="1"/>
</dbReference>
<sequence length="375" mass="41154">MQVDYTVCFERHPLPAGGYLAQLTLNAPRRVNALTLEMVTLLFKLLLEIRDDPEAVAVFLDGAGERGFCVGADARRIRESALANPGGAAVEADSFFAYEYAAAHLIHRFPKPVICWGSGIVMGAGLGLMVGGSHRIVTSSSALAMPEISIGLFPNVGASWFLGQMPGSTGIFTALTGAHLSSADALYAGLADYCLSDESKAEVLRKIINIDWCDDAQWNAEHLTECLTDIEVEQGVVLSQASLKDHRPWIDKVCGLATPAAVEKEICRYRGNSEWLQRAAQGLTRGASSTAKLIFRQLELSRNLSLADVFKMELVLSSNRVRDPEFAEGVRAHLIDRDRDPRWCYKSIAEVPELEIDALFTSPWQQNPLDELFSR</sequence>
<dbReference type="InterPro" id="IPR029045">
    <property type="entry name" value="ClpP/crotonase-like_dom_sf"/>
</dbReference>
<dbReference type="InterPro" id="IPR032259">
    <property type="entry name" value="HIBYL-CoA-H"/>
</dbReference>
<reference evidence="5 6" key="1">
    <citation type="journal article" date="2011" name="Int. J. Syst. Evol. Microbiol.">
        <title>Zhongshania antarctica gen. nov., sp. nov. and Zhongshania guokunii sp. nov., gammaproteobacteria respectively isolated from coastal attached (fast) ice and surface seawater of the Antarctic.</title>
        <authorList>
            <person name="Li H.J."/>
            <person name="Zhang X.Y."/>
            <person name="Chen C.X."/>
            <person name="Zhang Y.J."/>
            <person name="Gao Z.M."/>
            <person name="Yu Y."/>
            <person name="Chen X.L."/>
            <person name="Chen B."/>
            <person name="Zhang Y.Z."/>
        </authorList>
    </citation>
    <scope>NUCLEOTIDE SEQUENCE [LARGE SCALE GENOMIC DNA]</scope>
    <source>
        <strain evidence="5 6">R06B22</strain>
    </source>
</reference>
<dbReference type="PANTHER" id="PTHR43176">
    <property type="entry name" value="3-HYDROXYISOBUTYRYL-COA HYDROLASE-RELATED"/>
    <property type="match status" value="1"/>
</dbReference>
<dbReference type="PANTHER" id="PTHR43176:SF3">
    <property type="entry name" value="3-HYDROXYISOBUTYRYL-COA HYDROLASE, MITOCHONDRIAL"/>
    <property type="match status" value="1"/>
</dbReference>
<dbReference type="Proteomes" id="UP001557484">
    <property type="component" value="Unassembled WGS sequence"/>
</dbReference>
<name>A0ABV3TV30_9GAMM</name>
<comment type="caution">
    <text evidence="5">The sequence shown here is derived from an EMBL/GenBank/DDBJ whole genome shotgun (WGS) entry which is preliminary data.</text>
</comment>
<dbReference type="NCBIfam" id="NF004127">
    <property type="entry name" value="PRK05617.1"/>
    <property type="match status" value="1"/>
</dbReference>
<evidence type="ECO:0000256" key="1">
    <source>
        <dbReference type="ARBA" id="ARBA00001709"/>
    </source>
</evidence>
<protein>
    <recommendedName>
        <fullName evidence="2">3-hydroxyisobutyryl-CoA hydrolase</fullName>
        <ecNumber evidence="2">3.1.2.4</ecNumber>
    </recommendedName>
</protein>
<dbReference type="GO" id="GO:0016787">
    <property type="term" value="F:hydrolase activity"/>
    <property type="evidence" value="ECO:0007669"/>
    <property type="project" value="UniProtKB-KW"/>
</dbReference>
<dbReference type="Gene3D" id="3.90.226.10">
    <property type="entry name" value="2-enoyl-CoA Hydratase, Chain A, domain 1"/>
    <property type="match status" value="1"/>
</dbReference>
<dbReference type="EMBL" id="JBFRYB010000001">
    <property type="protein sequence ID" value="MEX1665467.1"/>
    <property type="molecule type" value="Genomic_DNA"/>
</dbReference>
<dbReference type="EC" id="3.1.2.4" evidence="2"/>
<feature type="domain" description="Enoyl-CoA hydratase/isomerase" evidence="4">
    <location>
        <begin position="22"/>
        <end position="360"/>
    </location>
</feature>
<comment type="catalytic activity">
    <reaction evidence="1">
        <text>3-hydroxy-2-methylpropanoyl-CoA + H2O = 3-hydroxy-2-methylpropanoate + CoA + H(+)</text>
        <dbReference type="Rhea" id="RHEA:20888"/>
        <dbReference type="ChEBI" id="CHEBI:11805"/>
        <dbReference type="ChEBI" id="CHEBI:15377"/>
        <dbReference type="ChEBI" id="CHEBI:15378"/>
        <dbReference type="ChEBI" id="CHEBI:57287"/>
        <dbReference type="ChEBI" id="CHEBI:57340"/>
        <dbReference type="EC" id="3.1.2.4"/>
    </reaction>
</comment>
<accession>A0ABV3TV30</accession>
<evidence type="ECO:0000313" key="6">
    <source>
        <dbReference type="Proteomes" id="UP001557484"/>
    </source>
</evidence>
<keyword evidence="3 5" id="KW-0378">Hydrolase</keyword>
<proteinExistence type="predicted"/>
<evidence type="ECO:0000256" key="3">
    <source>
        <dbReference type="ARBA" id="ARBA00022801"/>
    </source>
</evidence>
<dbReference type="SUPFAM" id="SSF52096">
    <property type="entry name" value="ClpP/crotonase"/>
    <property type="match status" value="1"/>
</dbReference>
<dbReference type="CDD" id="cd06558">
    <property type="entry name" value="crotonase-like"/>
    <property type="match status" value="1"/>
</dbReference>
<organism evidence="5 6">
    <name type="scientific">Zhongshania arctica</name>
    <dbReference type="NCBI Taxonomy" id="3238302"/>
    <lineage>
        <taxon>Bacteria</taxon>
        <taxon>Pseudomonadati</taxon>
        <taxon>Pseudomonadota</taxon>
        <taxon>Gammaproteobacteria</taxon>
        <taxon>Cellvibrionales</taxon>
        <taxon>Spongiibacteraceae</taxon>
        <taxon>Zhongshania</taxon>
    </lineage>
</organism>
<keyword evidence="6" id="KW-1185">Reference proteome</keyword>
<gene>
    <name evidence="5" type="ORF">AB4875_08185</name>
</gene>
<dbReference type="RefSeq" id="WP_368375570.1">
    <property type="nucleotide sequence ID" value="NZ_JBFRYB010000001.1"/>
</dbReference>
<evidence type="ECO:0000313" key="5">
    <source>
        <dbReference type="EMBL" id="MEX1665467.1"/>
    </source>
</evidence>
<evidence type="ECO:0000259" key="4">
    <source>
        <dbReference type="Pfam" id="PF16113"/>
    </source>
</evidence>